<dbReference type="PANTHER" id="PTHR40079">
    <property type="entry name" value="MANNAN ENDO-1,4-BETA-MANNOSIDASE E-RELATED"/>
    <property type="match status" value="1"/>
</dbReference>
<dbReference type="EMBL" id="JAUMSQ010000078">
    <property type="protein sequence ID" value="MDO3636664.1"/>
    <property type="molecule type" value="Genomic_DNA"/>
</dbReference>
<dbReference type="InterPro" id="IPR022790">
    <property type="entry name" value="GH26_dom"/>
</dbReference>
<dbReference type="Pfam" id="PF02156">
    <property type="entry name" value="Glyco_hydro_26"/>
    <property type="match status" value="1"/>
</dbReference>
<dbReference type="PANTHER" id="PTHR40079:SF4">
    <property type="entry name" value="GH26 DOMAIN-CONTAINING PROTEIN-RELATED"/>
    <property type="match status" value="1"/>
</dbReference>
<accession>A0ABT8UFV5</accession>
<feature type="active site" description="Proton donor" evidence="4">
    <location>
        <position position="106"/>
    </location>
</feature>
<gene>
    <name evidence="6" type="ORF">Q2100_12985</name>
</gene>
<evidence type="ECO:0000313" key="7">
    <source>
        <dbReference type="Proteomes" id="UP001168823"/>
    </source>
</evidence>
<dbReference type="GO" id="GO:0016787">
    <property type="term" value="F:hydrolase activity"/>
    <property type="evidence" value="ECO:0007669"/>
    <property type="project" value="UniProtKB-KW"/>
</dbReference>
<comment type="similarity">
    <text evidence="1 4">Belongs to the glycosyl hydrolase 26 family.</text>
</comment>
<feature type="domain" description="GH26" evidence="5">
    <location>
        <begin position="1"/>
        <end position="278"/>
    </location>
</feature>
<evidence type="ECO:0000256" key="4">
    <source>
        <dbReference type="PROSITE-ProRule" id="PRU01100"/>
    </source>
</evidence>
<dbReference type="Proteomes" id="UP001168823">
    <property type="component" value="Unassembled WGS sequence"/>
</dbReference>
<keyword evidence="3 4" id="KW-0326">Glycosidase</keyword>
<dbReference type="InterPro" id="IPR000805">
    <property type="entry name" value="Glyco_hydro_26"/>
</dbReference>
<dbReference type="SUPFAM" id="SSF51445">
    <property type="entry name" value="(Trans)glycosidases"/>
    <property type="match status" value="1"/>
</dbReference>
<feature type="active site" description="Nucleophile" evidence="4">
    <location>
        <position position="216"/>
    </location>
</feature>
<evidence type="ECO:0000256" key="2">
    <source>
        <dbReference type="ARBA" id="ARBA00022801"/>
    </source>
</evidence>
<organism evidence="6 7">
    <name type="scientific">Mycolicibacterium arseniciresistens</name>
    <dbReference type="NCBI Taxonomy" id="3062257"/>
    <lineage>
        <taxon>Bacteria</taxon>
        <taxon>Bacillati</taxon>
        <taxon>Actinomycetota</taxon>
        <taxon>Actinomycetes</taxon>
        <taxon>Mycobacteriales</taxon>
        <taxon>Mycobacteriaceae</taxon>
        <taxon>Mycolicibacterium</taxon>
    </lineage>
</organism>
<dbReference type="Gene3D" id="3.20.20.80">
    <property type="entry name" value="Glycosidases"/>
    <property type="match status" value="1"/>
</dbReference>
<name>A0ABT8UFV5_9MYCO</name>
<evidence type="ECO:0000256" key="1">
    <source>
        <dbReference type="ARBA" id="ARBA00007754"/>
    </source>
</evidence>
<protein>
    <submittedName>
        <fullName evidence="6">Glycosyl hydrolase</fullName>
    </submittedName>
</protein>
<evidence type="ECO:0000256" key="3">
    <source>
        <dbReference type="ARBA" id="ARBA00023295"/>
    </source>
</evidence>
<evidence type="ECO:0000313" key="6">
    <source>
        <dbReference type="EMBL" id="MDO3636664.1"/>
    </source>
</evidence>
<keyword evidence="7" id="KW-1185">Reference proteome</keyword>
<dbReference type="RefSeq" id="WP_302914385.1">
    <property type="nucleotide sequence ID" value="NZ_JAUMSQ010000078.1"/>
</dbReference>
<dbReference type="PRINTS" id="PR00739">
    <property type="entry name" value="GLHYDRLASE26"/>
</dbReference>
<evidence type="ECO:0000259" key="5">
    <source>
        <dbReference type="PROSITE" id="PS51764"/>
    </source>
</evidence>
<keyword evidence="2 4" id="KW-0378">Hydrolase</keyword>
<dbReference type="PROSITE" id="PS51764">
    <property type="entry name" value="GH26"/>
    <property type="match status" value="1"/>
</dbReference>
<dbReference type="InterPro" id="IPR017853">
    <property type="entry name" value="GH"/>
</dbReference>
<reference evidence="6" key="1">
    <citation type="submission" date="2023-07" db="EMBL/GenBank/DDBJ databases">
        <title>Mycolicibacterium sp. nov., a novel bacterial species.</title>
        <authorList>
            <person name="Cao Y."/>
        </authorList>
    </citation>
    <scope>NUCLEOTIDE SEQUENCE</scope>
    <source>
        <strain evidence="6">KC 300</strain>
    </source>
</reference>
<proteinExistence type="inferred from homology"/>
<sequence length="278" mass="30214">MSTQGGPLAAQELAEVGDAVGKTPEFVLWYEDFASPPPVAKIDAVIDRAAQPVITWEPRLWHGESADPVAAILPKIKSGCYDDYLREWAEGLAGARGEVLLRFAHEFNGTWYPWSAGAGTSAEEYVLAWRHVHHLFSERGAANVRWVWAPDAGPVGEDSLTRWYPGDECVDVLGIDGYNWGTTLPGSRWTGPTEIFGHGLAELRRLCDTKPILVTEVGCAEAGGDKAEWIGELVHMMAGEPQVTGFIWFHHDKETDWRLTSTAAAAAAMGASLSEAAA</sequence>
<comment type="caution">
    <text evidence="6">The sequence shown here is derived from an EMBL/GenBank/DDBJ whole genome shotgun (WGS) entry which is preliminary data.</text>
</comment>